<comment type="similarity">
    <text evidence="2 9">Belongs to the tRNA nucleotidyltransferase/poly(A) polymerase family.</text>
</comment>
<keyword evidence="13" id="KW-1185">Reference proteome</keyword>
<dbReference type="Pfam" id="PF01743">
    <property type="entry name" value="PolyA_pol"/>
    <property type="match status" value="1"/>
</dbReference>
<keyword evidence="5" id="KW-0548">Nucleotidyltransferase</keyword>
<dbReference type="Pfam" id="PF12627">
    <property type="entry name" value="PolyA_pol_RNAbd"/>
    <property type="match status" value="1"/>
</dbReference>
<dbReference type="GO" id="GO:0000049">
    <property type="term" value="F:tRNA binding"/>
    <property type="evidence" value="ECO:0007669"/>
    <property type="project" value="TreeGrafter"/>
</dbReference>
<evidence type="ECO:0000313" key="13">
    <source>
        <dbReference type="Proteomes" id="UP000538472"/>
    </source>
</evidence>
<keyword evidence="7" id="KW-0547">Nucleotide-binding</keyword>
<evidence type="ECO:0000256" key="9">
    <source>
        <dbReference type="RuleBase" id="RU003953"/>
    </source>
</evidence>
<feature type="non-terminal residue" evidence="12">
    <location>
        <position position="373"/>
    </location>
</feature>
<dbReference type="SUPFAM" id="SSF81891">
    <property type="entry name" value="Poly A polymerase C-terminal region-like"/>
    <property type="match status" value="1"/>
</dbReference>
<evidence type="ECO:0000313" key="12">
    <source>
        <dbReference type="EMBL" id="NXF30820.1"/>
    </source>
</evidence>
<accession>A0A7K8SND9</accession>
<comment type="cofactor">
    <cofactor evidence="1">
        <name>Mg(2+)</name>
        <dbReference type="ChEBI" id="CHEBI:18420"/>
    </cofactor>
</comment>
<keyword evidence="4" id="KW-0819">tRNA processing</keyword>
<dbReference type="Gene3D" id="1.10.3090.10">
    <property type="entry name" value="cca-adding enzyme, domain 2"/>
    <property type="match status" value="1"/>
</dbReference>
<evidence type="ECO:0000256" key="5">
    <source>
        <dbReference type="ARBA" id="ARBA00022695"/>
    </source>
</evidence>
<dbReference type="GO" id="GO:0001680">
    <property type="term" value="P:tRNA 3'-terminal CCA addition"/>
    <property type="evidence" value="ECO:0007669"/>
    <property type="project" value="UniProtKB-ARBA"/>
</dbReference>
<dbReference type="SUPFAM" id="SSF81301">
    <property type="entry name" value="Nucleotidyltransferase"/>
    <property type="match status" value="1"/>
</dbReference>
<dbReference type="GO" id="GO:0000166">
    <property type="term" value="F:nucleotide binding"/>
    <property type="evidence" value="ECO:0007669"/>
    <property type="project" value="UniProtKB-KW"/>
</dbReference>
<dbReference type="InterPro" id="IPR043519">
    <property type="entry name" value="NT_sf"/>
</dbReference>
<dbReference type="AlphaFoldDB" id="A0A7K8SND9"/>
<evidence type="ECO:0000256" key="7">
    <source>
        <dbReference type="ARBA" id="ARBA00022741"/>
    </source>
</evidence>
<evidence type="ECO:0000256" key="8">
    <source>
        <dbReference type="ARBA" id="ARBA00022842"/>
    </source>
</evidence>
<dbReference type="InterPro" id="IPR050264">
    <property type="entry name" value="Bact_CCA-adding_enz_type3_sf"/>
</dbReference>
<name>A0A7K8SND9_9AVES</name>
<proteinExistence type="inferred from homology"/>
<evidence type="ECO:0000256" key="4">
    <source>
        <dbReference type="ARBA" id="ARBA00022694"/>
    </source>
</evidence>
<feature type="domain" description="tRNA nucleotidyltransferase/poly(A) polymerase RNA and SrmB- binding" evidence="11">
    <location>
        <begin position="156"/>
        <end position="207"/>
    </location>
</feature>
<feature type="non-terminal residue" evidence="12">
    <location>
        <position position="1"/>
    </location>
</feature>
<comment type="caution">
    <text evidence="12">The sequence shown here is derived from an EMBL/GenBank/DDBJ whole genome shotgun (WGS) entry which is preliminary data.</text>
</comment>
<keyword evidence="8" id="KW-0460">Magnesium</keyword>
<dbReference type="InterPro" id="IPR002646">
    <property type="entry name" value="PolA_pol_head_dom"/>
</dbReference>
<sequence>AMKLQSPQFQALFTPGLRSVAELFEKQNYELRIAGGAVRDLLSGMTPQDVDFATTATPAEMKEMFTSAGVRLINNKGEKHGTITARLHEQNFEITTLRIDVVTDGRHAEVEFTTDWEKDAERRDLTVNSMFLGKFCQKFYLGRFYGRIAEKPDDHEPSTLQAIKENAKGLAGISGERIWVELKKILLGNHVNHLVRLMYELDIAQYIGLPLNGSLEEFDRVTKNIQNLCPKPMTVLTSLFRVKDDVTNLDLRLKISKEEKNLGLFLVKHRQELTKATGPEPLRPYQDFIMDSREANTNSRICELLKYQGEEHLLREMQQWTVPSFPVSGHDLRKMGVSSGKEIGAALQQLRDEWKKSGYHMDKEELLSCLKKL</sequence>
<keyword evidence="6" id="KW-0479">Metal-binding</keyword>
<dbReference type="GO" id="GO:1990180">
    <property type="term" value="P:mitochondrial tRNA 3'-end processing"/>
    <property type="evidence" value="ECO:0007669"/>
    <property type="project" value="TreeGrafter"/>
</dbReference>
<evidence type="ECO:0000259" key="11">
    <source>
        <dbReference type="Pfam" id="PF12627"/>
    </source>
</evidence>
<dbReference type="PANTHER" id="PTHR46173:SF1">
    <property type="entry name" value="CCA TRNA NUCLEOTIDYLTRANSFERASE 1, MITOCHONDRIAL"/>
    <property type="match status" value="1"/>
</dbReference>
<evidence type="ECO:0000259" key="10">
    <source>
        <dbReference type="Pfam" id="PF01743"/>
    </source>
</evidence>
<dbReference type="InterPro" id="IPR032828">
    <property type="entry name" value="PolyA_RNA-bd"/>
</dbReference>
<organism evidence="12 13">
    <name type="scientific">Nyctibius bracteatus</name>
    <name type="common">Rufous potoo</name>
    <dbReference type="NCBI Taxonomy" id="48426"/>
    <lineage>
        <taxon>Eukaryota</taxon>
        <taxon>Metazoa</taxon>
        <taxon>Chordata</taxon>
        <taxon>Craniata</taxon>
        <taxon>Vertebrata</taxon>
        <taxon>Euteleostomi</taxon>
        <taxon>Archelosauria</taxon>
        <taxon>Archosauria</taxon>
        <taxon>Dinosauria</taxon>
        <taxon>Saurischia</taxon>
        <taxon>Theropoda</taxon>
        <taxon>Coelurosauria</taxon>
        <taxon>Aves</taxon>
        <taxon>Neognathae</taxon>
        <taxon>Neoaves</taxon>
        <taxon>Strisores</taxon>
        <taxon>Caprimulgiformes</taxon>
        <taxon>Nyctibiidae</taxon>
        <taxon>Nyctibius</taxon>
    </lineage>
</organism>
<dbReference type="EMBL" id="VWZB01000043">
    <property type="protein sequence ID" value="NXF30820.1"/>
    <property type="molecule type" value="Genomic_DNA"/>
</dbReference>
<reference evidence="12 13" key="1">
    <citation type="submission" date="2019-09" db="EMBL/GenBank/DDBJ databases">
        <title>Bird 10,000 Genomes (B10K) Project - Family phase.</title>
        <authorList>
            <person name="Zhang G."/>
        </authorList>
    </citation>
    <scope>NUCLEOTIDE SEQUENCE [LARGE SCALE GENOMIC DNA]</scope>
    <source>
        <strain evidence="12">B10K-CU-031-10</strain>
        <tissue evidence="12">Muscle</tissue>
    </source>
</reference>
<evidence type="ECO:0000256" key="1">
    <source>
        <dbReference type="ARBA" id="ARBA00001946"/>
    </source>
</evidence>
<feature type="domain" description="Poly A polymerase head" evidence="10">
    <location>
        <begin position="31"/>
        <end position="133"/>
    </location>
</feature>
<dbReference type="Gene3D" id="3.30.460.10">
    <property type="entry name" value="Beta Polymerase, domain 2"/>
    <property type="match status" value="1"/>
</dbReference>
<keyword evidence="9" id="KW-0694">RNA-binding</keyword>
<keyword evidence="3 9" id="KW-0808">Transferase</keyword>
<gene>
    <name evidence="12" type="primary">Trnt1</name>
    <name evidence="12" type="ORF">NYCBRA_R09280</name>
</gene>
<dbReference type="CDD" id="cd05398">
    <property type="entry name" value="NT_ClassII-CCAase"/>
    <property type="match status" value="1"/>
</dbReference>
<dbReference type="GO" id="GO:0016779">
    <property type="term" value="F:nucleotidyltransferase activity"/>
    <property type="evidence" value="ECO:0007669"/>
    <property type="project" value="UniProtKB-KW"/>
</dbReference>
<dbReference type="Proteomes" id="UP000538472">
    <property type="component" value="Unassembled WGS sequence"/>
</dbReference>
<dbReference type="GO" id="GO:0005739">
    <property type="term" value="C:mitochondrion"/>
    <property type="evidence" value="ECO:0007669"/>
    <property type="project" value="TreeGrafter"/>
</dbReference>
<evidence type="ECO:0000256" key="3">
    <source>
        <dbReference type="ARBA" id="ARBA00022679"/>
    </source>
</evidence>
<evidence type="ECO:0000256" key="2">
    <source>
        <dbReference type="ARBA" id="ARBA00007265"/>
    </source>
</evidence>
<evidence type="ECO:0000256" key="6">
    <source>
        <dbReference type="ARBA" id="ARBA00022723"/>
    </source>
</evidence>
<protein>
    <submittedName>
        <fullName evidence="12">TRNT1 nucleotidyltransferase</fullName>
    </submittedName>
</protein>
<dbReference type="GO" id="GO:0046872">
    <property type="term" value="F:metal ion binding"/>
    <property type="evidence" value="ECO:0007669"/>
    <property type="project" value="UniProtKB-KW"/>
</dbReference>
<dbReference type="PANTHER" id="PTHR46173">
    <property type="entry name" value="CCA TRNA NUCLEOTIDYLTRANSFERASE 1, MITOCHONDRIAL"/>
    <property type="match status" value="1"/>
</dbReference>